<dbReference type="SUPFAM" id="SSF57959">
    <property type="entry name" value="Leucine zipper domain"/>
    <property type="match status" value="1"/>
</dbReference>
<proteinExistence type="predicted"/>
<gene>
    <name evidence="10" type="primary">crebrf</name>
</gene>
<dbReference type="PANTHER" id="PTHR21552">
    <property type="entry name" value="ADULT RETINA PROTEIN"/>
    <property type="match status" value="1"/>
</dbReference>
<evidence type="ECO:0000256" key="8">
    <source>
        <dbReference type="SAM" id="Phobius"/>
    </source>
</evidence>
<name>A0A8C2FBJ0_CYPCA</name>
<feature type="coiled-coil region" evidence="6">
    <location>
        <begin position="727"/>
        <end position="754"/>
    </location>
</feature>
<dbReference type="GO" id="GO:0000981">
    <property type="term" value="F:DNA-binding transcription factor activity, RNA polymerase II-specific"/>
    <property type="evidence" value="ECO:0007669"/>
    <property type="project" value="TreeGrafter"/>
</dbReference>
<evidence type="ECO:0000256" key="7">
    <source>
        <dbReference type="SAM" id="MobiDB-lite"/>
    </source>
</evidence>
<feature type="compositionally biased region" description="Acidic residues" evidence="7">
    <location>
        <begin position="448"/>
        <end position="468"/>
    </location>
</feature>
<dbReference type="GO" id="GO:0016020">
    <property type="term" value="C:membrane"/>
    <property type="evidence" value="ECO:0007669"/>
    <property type="project" value="UniProtKB-SubCell"/>
</dbReference>
<keyword evidence="4 8" id="KW-1133">Transmembrane helix</keyword>
<dbReference type="PANTHER" id="PTHR21552:SF2">
    <property type="entry name" value="CREB3 REGULATORY FACTOR"/>
    <property type="match status" value="1"/>
</dbReference>
<feature type="region of interest" description="Disordered" evidence="7">
    <location>
        <begin position="207"/>
        <end position="246"/>
    </location>
</feature>
<dbReference type="GO" id="GO:0000977">
    <property type="term" value="F:RNA polymerase II transcription regulatory region sequence-specific DNA binding"/>
    <property type="evidence" value="ECO:0007669"/>
    <property type="project" value="TreeGrafter"/>
</dbReference>
<evidence type="ECO:0000256" key="6">
    <source>
        <dbReference type="SAM" id="Coils"/>
    </source>
</evidence>
<keyword evidence="2" id="KW-0813">Transport</keyword>
<dbReference type="GO" id="GO:0005634">
    <property type="term" value="C:nucleus"/>
    <property type="evidence" value="ECO:0007669"/>
    <property type="project" value="TreeGrafter"/>
</dbReference>
<evidence type="ECO:0000256" key="5">
    <source>
        <dbReference type="ARBA" id="ARBA00023136"/>
    </source>
</evidence>
<dbReference type="InterPro" id="IPR046347">
    <property type="entry name" value="bZIP_sf"/>
</dbReference>
<dbReference type="AlphaFoldDB" id="A0A8C2FBJ0"/>
<evidence type="ECO:0000256" key="3">
    <source>
        <dbReference type="ARBA" id="ARBA00022692"/>
    </source>
</evidence>
<evidence type="ECO:0000256" key="4">
    <source>
        <dbReference type="ARBA" id="ARBA00022989"/>
    </source>
</evidence>
<feature type="domain" description="BZIP" evidence="9">
    <location>
        <begin position="599"/>
        <end position="613"/>
    </location>
</feature>
<evidence type="ECO:0000313" key="10">
    <source>
        <dbReference type="Ensembl" id="ENSCCRP00020053664.1"/>
    </source>
</evidence>
<evidence type="ECO:0000313" key="11">
    <source>
        <dbReference type="Proteomes" id="UP000694701"/>
    </source>
</evidence>
<reference evidence="10" key="1">
    <citation type="submission" date="2025-08" db="UniProtKB">
        <authorList>
            <consortium name="Ensembl"/>
        </authorList>
    </citation>
    <scope>IDENTIFICATION</scope>
</reference>
<dbReference type="InterPro" id="IPR004827">
    <property type="entry name" value="bZIP"/>
</dbReference>
<sequence length="911" mass="102690">MPKIKFPPEIDEKIGRLRQGRWQKRFRQGTEDLCSAMPQPSISGMDPQFGDAYQNCSFSDQALTSTDLLANSSDPDFMYELDRDMTCRQSPRGDIFTVGDCKDLDGMDHLPELVDNDPAYSSNFEQWDTYWEDLTKYTRLTSCDIWGTKEVDFLGLDDFSSPYQDEEVISRTPTLAQLNSEDSQPVCDTLYHPDLLVGQKQLLFPPPTMTKKSNKLSSSANSASSSRNPLPDFPEGSQKATWPVPSSTDTMAKAQLLGPSKASPALLDNMDYVRKAKVRISVPRKPIVESSTQISVSASPLIQEHESSASQISEDPAVVAANTASSISCEKRVETPKREVPTCPGPEIGTLRTVPHKLHFPAAGGSETLLTVSALGSDTSAADKKKEEEHNYSLFLTRARLAGKATADMEEEEEEEEEGEEEEEEEEGLDLDDEDHDEGFGSEHELSENEEEEEEEEEEDDEDYEGDKDDYVSDAFSEPGCDTDMVDDVKGLTAGISRKRGKRRYFWEYSEQLIPSKQERMLKPSEWDRDTLPSNMYQKNGLHHGKYTLKKSRRTDVEDLTPNPRKLLQIGNELRKLNKVISDLTPVSELPLTARPRSRKEKNKLASRACRLKKKAQYEANKVKLWGLGTEYDRLLFVINAIKEEIVSRVQDISHDKGKSMTEKLDKLIEDTLVQPPVAGQTSDFVNQILENTGKGDPTGGLVGLRVPTSKDIRECCGPQAVLLDLNSTVKEKFNQLRQRIQDMEQMAKEQDRETDKQAILSETERHRKQMLSNQIAWRKANLACKQAIDNLEKDELLQGGDSVRQRKATKESLVQTSSDITESLMSISRMMAQQVQQSEESIGTLASSSRTVQETNEEFKAMTGTIHSGRKLILKYNRRELTDKLLIFLALALFLATVLYILKKRLFPFI</sequence>
<keyword evidence="6" id="KW-0175">Coiled coil</keyword>
<feature type="transmembrane region" description="Helical" evidence="8">
    <location>
        <begin position="886"/>
        <end position="903"/>
    </location>
</feature>
<dbReference type="CDD" id="cd14809">
    <property type="entry name" value="bZIP_AUREO-like"/>
    <property type="match status" value="1"/>
</dbReference>
<evidence type="ECO:0000256" key="1">
    <source>
        <dbReference type="ARBA" id="ARBA00004211"/>
    </source>
</evidence>
<dbReference type="GO" id="GO:0006986">
    <property type="term" value="P:response to unfolded protein"/>
    <property type="evidence" value="ECO:0007669"/>
    <property type="project" value="InterPro"/>
</dbReference>
<evidence type="ECO:0000256" key="2">
    <source>
        <dbReference type="ARBA" id="ARBA00022448"/>
    </source>
</evidence>
<dbReference type="InterPro" id="IPR039165">
    <property type="entry name" value="CREBRF"/>
</dbReference>
<feature type="compositionally biased region" description="Acidic residues" evidence="7">
    <location>
        <begin position="408"/>
        <end position="437"/>
    </location>
</feature>
<dbReference type="PROSITE" id="PS00036">
    <property type="entry name" value="BZIP_BASIC"/>
    <property type="match status" value="1"/>
</dbReference>
<keyword evidence="5 8" id="KW-0472">Membrane</keyword>
<keyword evidence="3 8" id="KW-0812">Transmembrane</keyword>
<feature type="region of interest" description="Disordered" evidence="7">
    <location>
        <begin position="403"/>
        <end position="484"/>
    </location>
</feature>
<dbReference type="Pfam" id="PF03908">
    <property type="entry name" value="Sec20"/>
    <property type="match status" value="1"/>
</dbReference>
<comment type="subcellular location">
    <subcellularLocation>
        <location evidence="1">Membrane</location>
        <topology evidence="1">Single-pass type IV membrane protein</topology>
    </subcellularLocation>
</comment>
<accession>A0A8C2FBJ0</accession>
<dbReference type="Ensembl" id="ENSCCRT00020058674.1">
    <property type="protein sequence ID" value="ENSCCRP00020053664.1"/>
    <property type="gene ID" value="ENSCCRG00020024235.1"/>
</dbReference>
<feature type="compositionally biased region" description="Low complexity" evidence="7">
    <location>
        <begin position="215"/>
        <end position="226"/>
    </location>
</feature>
<dbReference type="InterPro" id="IPR056173">
    <property type="entry name" value="Sec20_C"/>
</dbReference>
<protein>
    <recommendedName>
        <fullName evidence="9">BZIP domain-containing protein</fullName>
    </recommendedName>
</protein>
<dbReference type="Proteomes" id="UP000694701">
    <property type="component" value="Unplaced"/>
</dbReference>
<feature type="compositionally biased region" description="Basic and acidic residues" evidence="7">
    <location>
        <begin position="438"/>
        <end position="447"/>
    </location>
</feature>
<dbReference type="CDD" id="cd15865">
    <property type="entry name" value="SNARE_SEC20"/>
    <property type="match status" value="1"/>
</dbReference>
<organism evidence="10 11">
    <name type="scientific">Cyprinus carpio</name>
    <name type="common">Common carp</name>
    <dbReference type="NCBI Taxonomy" id="7962"/>
    <lineage>
        <taxon>Eukaryota</taxon>
        <taxon>Metazoa</taxon>
        <taxon>Chordata</taxon>
        <taxon>Craniata</taxon>
        <taxon>Vertebrata</taxon>
        <taxon>Euteleostomi</taxon>
        <taxon>Actinopterygii</taxon>
        <taxon>Neopterygii</taxon>
        <taxon>Teleostei</taxon>
        <taxon>Ostariophysi</taxon>
        <taxon>Cypriniformes</taxon>
        <taxon>Cyprinidae</taxon>
        <taxon>Cyprininae</taxon>
        <taxon>Cyprinus</taxon>
    </lineage>
</organism>
<evidence type="ECO:0000259" key="9">
    <source>
        <dbReference type="PROSITE" id="PS00036"/>
    </source>
</evidence>